<sequence>MRAVPVLATAVGLLLAGAALAATPPATKPDAAAIAQQGNGRGVAPCAACHNANGGGQPAAGFPRLAGLPAAYLHKQLDDFASGARSNATMQPVAAGLSEAERVALAAYYSRLPIPPAAAPAAPLDAQQKALGETLATRGRWSKGLPGCAQCHGPDGVGVGDHFPPLIGQSSVYISNQLHAWQKGTRHNDPLQLMQTVAGKLSESDIAAVSAWYAAQPAATPAGAQQP</sequence>
<dbReference type="InterPro" id="IPR024167">
    <property type="entry name" value="Cytochrome_c4-like"/>
</dbReference>
<dbReference type="PIRSF" id="PIRSF000005">
    <property type="entry name" value="Cytochrome_c4"/>
    <property type="match status" value="1"/>
</dbReference>
<gene>
    <name evidence="8" type="ORF">SAMN05192579_104169</name>
</gene>
<dbReference type="GO" id="GO:0005506">
    <property type="term" value="F:iron ion binding"/>
    <property type="evidence" value="ECO:0007669"/>
    <property type="project" value="InterPro"/>
</dbReference>
<keyword evidence="2 5" id="KW-0479">Metal-binding</keyword>
<keyword evidence="1 4" id="KW-0349">Heme</keyword>
<feature type="binding site" description="covalent" evidence="4">
    <location>
        <position position="151"/>
    </location>
    <ligand>
        <name>heme c</name>
        <dbReference type="ChEBI" id="CHEBI:61717"/>
        <label>2</label>
    </ligand>
</feature>
<proteinExistence type="predicted"/>
<dbReference type="AlphaFoldDB" id="A0A1I4AWN0"/>
<dbReference type="EMBL" id="FOSR01000004">
    <property type="protein sequence ID" value="SFK60834.1"/>
    <property type="molecule type" value="Genomic_DNA"/>
</dbReference>
<dbReference type="Proteomes" id="UP000198725">
    <property type="component" value="Unassembled WGS sequence"/>
</dbReference>
<evidence type="ECO:0000256" key="4">
    <source>
        <dbReference type="PIRSR" id="PIRSR000005-1"/>
    </source>
</evidence>
<organism evidence="8 9">
    <name type="scientific">Rhodanobacter glycinis</name>
    <dbReference type="NCBI Taxonomy" id="582702"/>
    <lineage>
        <taxon>Bacteria</taxon>
        <taxon>Pseudomonadati</taxon>
        <taxon>Pseudomonadota</taxon>
        <taxon>Gammaproteobacteria</taxon>
        <taxon>Lysobacterales</taxon>
        <taxon>Rhodanobacteraceae</taxon>
        <taxon>Rhodanobacter</taxon>
    </lineage>
</organism>
<evidence type="ECO:0000313" key="9">
    <source>
        <dbReference type="Proteomes" id="UP000198725"/>
    </source>
</evidence>
<dbReference type="PROSITE" id="PS51007">
    <property type="entry name" value="CYTC"/>
    <property type="match status" value="2"/>
</dbReference>
<dbReference type="PANTHER" id="PTHR33751:SF11">
    <property type="entry name" value="BLL4483 PROTEIN"/>
    <property type="match status" value="1"/>
</dbReference>
<feature type="signal peptide" evidence="6">
    <location>
        <begin position="1"/>
        <end position="21"/>
    </location>
</feature>
<feature type="binding site" description="axial binding residue" evidence="5">
    <location>
        <position position="90"/>
    </location>
    <ligand>
        <name>heme c</name>
        <dbReference type="ChEBI" id="CHEBI:61717"/>
        <label>1</label>
    </ligand>
    <ligandPart>
        <name>Fe</name>
        <dbReference type="ChEBI" id="CHEBI:18248"/>
    </ligandPart>
</feature>
<feature type="binding site" description="axial binding residue" evidence="5">
    <location>
        <position position="50"/>
    </location>
    <ligand>
        <name>heme c</name>
        <dbReference type="ChEBI" id="CHEBI:61717"/>
        <label>1</label>
    </ligand>
    <ligandPart>
        <name>Fe</name>
        <dbReference type="ChEBI" id="CHEBI:18248"/>
    </ligandPart>
</feature>
<feature type="binding site" description="axial binding residue" evidence="5">
    <location>
        <position position="194"/>
    </location>
    <ligand>
        <name>heme c</name>
        <dbReference type="ChEBI" id="CHEBI:61717"/>
        <label>2</label>
    </ligand>
    <ligandPart>
        <name>Fe</name>
        <dbReference type="ChEBI" id="CHEBI:18248"/>
    </ligandPart>
</feature>
<dbReference type="GO" id="GO:0020037">
    <property type="term" value="F:heme binding"/>
    <property type="evidence" value="ECO:0007669"/>
    <property type="project" value="InterPro"/>
</dbReference>
<dbReference type="InterPro" id="IPR050597">
    <property type="entry name" value="Cytochrome_c_Oxidase_Subunit"/>
</dbReference>
<feature type="binding site" description="covalent" evidence="4">
    <location>
        <position position="46"/>
    </location>
    <ligand>
        <name>heme c</name>
        <dbReference type="ChEBI" id="CHEBI:61717"/>
        <label>1</label>
    </ligand>
</feature>
<keyword evidence="3 5" id="KW-0408">Iron</keyword>
<evidence type="ECO:0000256" key="1">
    <source>
        <dbReference type="ARBA" id="ARBA00022617"/>
    </source>
</evidence>
<dbReference type="RefSeq" id="WP_092702607.1">
    <property type="nucleotide sequence ID" value="NZ_FOSR01000004.1"/>
</dbReference>
<dbReference type="Pfam" id="PF00034">
    <property type="entry name" value="Cytochrom_C"/>
    <property type="match status" value="2"/>
</dbReference>
<dbReference type="GO" id="GO:0009055">
    <property type="term" value="F:electron transfer activity"/>
    <property type="evidence" value="ECO:0007669"/>
    <property type="project" value="InterPro"/>
</dbReference>
<evidence type="ECO:0000256" key="6">
    <source>
        <dbReference type="SAM" id="SignalP"/>
    </source>
</evidence>
<dbReference type="InterPro" id="IPR036909">
    <property type="entry name" value="Cyt_c-like_dom_sf"/>
</dbReference>
<name>A0A1I4AWN0_9GAMM</name>
<feature type="domain" description="Cytochrome c" evidence="7">
    <location>
        <begin position="29"/>
        <end position="113"/>
    </location>
</feature>
<accession>A0A1I4AWN0</accession>
<feature type="binding site" description="covalent" evidence="4">
    <location>
        <position position="148"/>
    </location>
    <ligand>
        <name>heme c</name>
        <dbReference type="ChEBI" id="CHEBI:61717"/>
        <label>2</label>
    </ligand>
</feature>
<dbReference type="SUPFAM" id="SSF46626">
    <property type="entry name" value="Cytochrome c"/>
    <property type="match status" value="2"/>
</dbReference>
<evidence type="ECO:0000259" key="7">
    <source>
        <dbReference type="PROSITE" id="PS51007"/>
    </source>
</evidence>
<feature type="binding site" description="covalent" evidence="4">
    <location>
        <position position="49"/>
    </location>
    <ligand>
        <name>heme c</name>
        <dbReference type="ChEBI" id="CHEBI:61717"/>
        <label>1</label>
    </ligand>
</feature>
<feature type="chain" id="PRO_5011779184" evidence="6">
    <location>
        <begin position="22"/>
        <end position="227"/>
    </location>
</feature>
<comment type="PTM">
    <text evidence="4">Binds 2 heme c groups covalently per subunit.</text>
</comment>
<protein>
    <submittedName>
        <fullName evidence="8">Cytochrome c553</fullName>
    </submittedName>
</protein>
<evidence type="ECO:0000256" key="2">
    <source>
        <dbReference type="ARBA" id="ARBA00022723"/>
    </source>
</evidence>
<keyword evidence="9" id="KW-1185">Reference proteome</keyword>
<reference evidence="9" key="1">
    <citation type="submission" date="2016-10" db="EMBL/GenBank/DDBJ databases">
        <authorList>
            <person name="Varghese N."/>
            <person name="Submissions S."/>
        </authorList>
    </citation>
    <scope>NUCLEOTIDE SEQUENCE [LARGE SCALE GENOMIC DNA]</scope>
    <source>
        <strain evidence="9">MO64</strain>
    </source>
</reference>
<evidence type="ECO:0000313" key="8">
    <source>
        <dbReference type="EMBL" id="SFK60834.1"/>
    </source>
</evidence>
<evidence type="ECO:0000256" key="3">
    <source>
        <dbReference type="ARBA" id="ARBA00023004"/>
    </source>
</evidence>
<keyword evidence="6" id="KW-0732">Signal</keyword>
<dbReference type="GO" id="GO:0042597">
    <property type="term" value="C:periplasmic space"/>
    <property type="evidence" value="ECO:0007669"/>
    <property type="project" value="InterPro"/>
</dbReference>
<dbReference type="Gene3D" id="1.10.760.10">
    <property type="entry name" value="Cytochrome c-like domain"/>
    <property type="match status" value="2"/>
</dbReference>
<dbReference type="PANTHER" id="PTHR33751">
    <property type="entry name" value="CBB3-TYPE CYTOCHROME C OXIDASE SUBUNIT FIXP"/>
    <property type="match status" value="1"/>
</dbReference>
<dbReference type="InterPro" id="IPR009056">
    <property type="entry name" value="Cyt_c-like_dom"/>
</dbReference>
<feature type="binding site" description="axial binding residue" evidence="5">
    <location>
        <position position="152"/>
    </location>
    <ligand>
        <name>heme c</name>
        <dbReference type="ChEBI" id="CHEBI:61717"/>
        <label>2</label>
    </ligand>
    <ligandPart>
        <name>Fe</name>
        <dbReference type="ChEBI" id="CHEBI:18248"/>
    </ligandPart>
</feature>
<feature type="domain" description="Cytochrome c" evidence="7">
    <location>
        <begin position="127"/>
        <end position="217"/>
    </location>
</feature>
<evidence type="ECO:0000256" key="5">
    <source>
        <dbReference type="PIRSR" id="PIRSR000005-2"/>
    </source>
</evidence>